<keyword evidence="1" id="KW-0732">Signal</keyword>
<organism evidence="2 3">
    <name type="scientific">Daedalea quercina L-15889</name>
    <dbReference type="NCBI Taxonomy" id="1314783"/>
    <lineage>
        <taxon>Eukaryota</taxon>
        <taxon>Fungi</taxon>
        <taxon>Dikarya</taxon>
        <taxon>Basidiomycota</taxon>
        <taxon>Agaricomycotina</taxon>
        <taxon>Agaricomycetes</taxon>
        <taxon>Polyporales</taxon>
        <taxon>Fomitopsis</taxon>
    </lineage>
</organism>
<evidence type="ECO:0008006" key="4">
    <source>
        <dbReference type="Google" id="ProtNLM"/>
    </source>
</evidence>
<sequence>MHRSVVLSSRVALILSETCIHLVTTGRSELLTGNTASLITLRTEIDVASDMKKENSCSPSRRQRVMSGLEVPYRRTKAYVRDHFSATTSRSAKTTPAQAA</sequence>
<accession>A0A165KKF8</accession>
<reference evidence="2 3" key="1">
    <citation type="journal article" date="2016" name="Mol. Biol. Evol.">
        <title>Comparative Genomics of Early-Diverging Mushroom-Forming Fungi Provides Insights into the Origins of Lignocellulose Decay Capabilities.</title>
        <authorList>
            <person name="Nagy L.G."/>
            <person name="Riley R."/>
            <person name="Tritt A."/>
            <person name="Adam C."/>
            <person name="Daum C."/>
            <person name="Floudas D."/>
            <person name="Sun H."/>
            <person name="Yadav J.S."/>
            <person name="Pangilinan J."/>
            <person name="Larsson K.H."/>
            <person name="Matsuura K."/>
            <person name="Barry K."/>
            <person name="Labutti K."/>
            <person name="Kuo R."/>
            <person name="Ohm R.A."/>
            <person name="Bhattacharya S.S."/>
            <person name="Shirouzu T."/>
            <person name="Yoshinaga Y."/>
            <person name="Martin F.M."/>
            <person name="Grigoriev I.V."/>
            <person name="Hibbett D.S."/>
        </authorList>
    </citation>
    <scope>NUCLEOTIDE SEQUENCE [LARGE SCALE GENOMIC DNA]</scope>
    <source>
        <strain evidence="2 3">L-15889</strain>
    </source>
</reference>
<evidence type="ECO:0000313" key="2">
    <source>
        <dbReference type="EMBL" id="KZT63253.1"/>
    </source>
</evidence>
<protein>
    <recommendedName>
        <fullName evidence="4">Secreted protein</fullName>
    </recommendedName>
</protein>
<evidence type="ECO:0000256" key="1">
    <source>
        <dbReference type="SAM" id="SignalP"/>
    </source>
</evidence>
<feature type="signal peptide" evidence="1">
    <location>
        <begin position="1"/>
        <end position="16"/>
    </location>
</feature>
<name>A0A165KKF8_9APHY</name>
<gene>
    <name evidence="2" type="ORF">DAEQUDRAFT_161610</name>
</gene>
<keyword evidence="3" id="KW-1185">Reference proteome</keyword>
<dbReference type="Proteomes" id="UP000076727">
    <property type="component" value="Unassembled WGS sequence"/>
</dbReference>
<feature type="chain" id="PRO_5007860989" description="Secreted protein" evidence="1">
    <location>
        <begin position="17"/>
        <end position="100"/>
    </location>
</feature>
<proteinExistence type="predicted"/>
<dbReference type="AlphaFoldDB" id="A0A165KKF8"/>
<dbReference type="EMBL" id="KV429207">
    <property type="protein sequence ID" value="KZT63253.1"/>
    <property type="molecule type" value="Genomic_DNA"/>
</dbReference>
<evidence type="ECO:0000313" key="3">
    <source>
        <dbReference type="Proteomes" id="UP000076727"/>
    </source>
</evidence>